<sequence length="176" mass="18415">MPPSLPPPLSPLPFLFPQPPKPSPPLFSQDTKHAATSGLASGAGAGLGMGLVSKAFSSHKSSDHDDEKKKESSSQTPTETQAPVTSAPMSHSQIASSDIGMQTFTKEADSGTRMTFFIETYDPARGPVADSKAVLSQPMPGSSENPARIVGDDGRGHRVTTYIENRASGPGGLRQI</sequence>
<dbReference type="Proteomes" id="UP000267251">
    <property type="component" value="Unassembled WGS sequence"/>
</dbReference>
<evidence type="ECO:0000313" key="3">
    <source>
        <dbReference type="Proteomes" id="UP000267251"/>
    </source>
</evidence>
<accession>A0A4P9Y1B6</accession>
<evidence type="ECO:0000256" key="1">
    <source>
        <dbReference type="SAM" id="MobiDB-lite"/>
    </source>
</evidence>
<name>A0A4P9Y1B6_9FUNG</name>
<gene>
    <name evidence="2" type="ORF">BJ684DRAFT_17833</name>
</gene>
<reference evidence="3" key="1">
    <citation type="journal article" date="2018" name="Nat. Microbiol.">
        <title>Leveraging single-cell genomics to expand the fungal tree of life.</title>
        <authorList>
            <person name="Ahrendt S.R."/>
            <person name="Quandt C.A."/>
            <person name="Ciobanu D."/>
            <person name="Clum A."/>
            <person name="Salamov A."/>
            <person name="Andreopoulos B."/>
            <person name="Cheng J.F."/>
            <person name="Woyke T."/>
            <person name="Pelin A."/>
            <person name="Henrissat B."/>
            <person name="Reynolds N.K."/>
            <person name="Benny G.L."/>
            <person name="Smith M.E."/>
            <person name="James T.Y."/>
            <person name="Grigoriev I.V."/>
        </authorList>
    </citation>
    <scope>NUCLEOTIDE SEQUENCE [LARGE SCALE GENOMIC DNA]</scope>
</reference>
<feature type="compositionally biased region" description="Polar residues" evidence="1">
    <location>
        <begin position="75"/>
        <end position="105"/>
    </location>
</feature>
<keyword evidence="3" id="KW-1185">Reference proteome</keyword>
<feature type="region of interest" description="Disordered" evidence="1">
    <location>
        <begin position="128"/>
        <end position="155"/>
    </location>
</feature>
<evidence type="ECO:0000313" key="2">
    <source>
        <dbReference type="EMBL" id="RKP11590.1"/>
    </source>
</evidence>
<dbReference type="EMBL" id="KZ988786">
    <property type="protein sequence ID" value="RKP11590.1"/>
    <property type="molecule type" value="Genomic_DNA"/>
</dbReference>
<dbReference type="OrthoDB" id="10532573at2759"/>
<proteinExistence type="predicted"/>
<feature type="compositionally biased region" description="Basic and acidic residues" evidence="1">
    <location>
        <begin position="60"/>
        <end position="72"/>
    </location>
</feature>
<protein>
    <submittedName>
        <fullName evidence="2">Uncharacterized protein</fullName>
    </submittedName>
</protein>
<feature type="compositionally biased region" description="Pro residues" evidence="1">
    <location>
        <begin position="1"/>
        <end position="25"/>
    </location>
</feature>
<dbReference type="AlphaFoldDB" id="A0A4P9Y1B6"/>
<organism evidence="2 3">
    <name type="scientific">Piptocephalis cylindrospora</name>
    <dbReference type="NCBI Taxonomy" id="1907219"/>
    <lineage>
        <taxon>Eukaryota</taxon>
        <taxon>Fungi</taxon>
        <taxon>Fungi incertae sedis</taxon>
        <taxon>Zoopagomycota</taxon>
        <taxon>Zoopagomycotina</taxon>
        <taxon>Zoopagomycetes</taxon>
        <taxon>Zoopagales</taxon>
        <taxon>Piptocephalidaceae</taxon>
        <taxon>Piptocephalis</taxon>
    </lineage>
</organism>
<feature type="region of interest" description="Disordered" evidence="1">
    <location>
        <begin position="1"/>
        <end position="106"/>
    </location>
</feature>